<comment type="subcellular location">
    <subcellularLocation>
        <location evidence="2">Cell membrane</location>
    </subcellularLocation>
    <subcellularLocation>
        <location evidence="1">Membrane</location>
        <topology evidence="1">Multi-pass membrane protein</topology>
    </subcellularLocation>
</comment>
<dbReference type="Gene3D" id="1.10.3720.10">
    <property type="entry name" value="MetI-like"/>
    <property type="match status" value="1"/>
</dbReference>
<reference evidence="10" key="1">
    <citation type="submission" date="2023-03" db="EMBL/GenBank/DDBJ databases">
        <authorList>
            <person name="Steffen K."/>
            <person name="Cardenas P."/>
        </authorList>
    </citation>
    <scope>NUCLEOTIDE SEQUENCE</scope>
</reference>
<feature type="domain" description="ABC transmembrane type-1" evidence="9">
    <location>
        <begin position="46"/>
        <end position="225"/>
    </location>
</feature>
<feature type="non-terminal residue" evidence="10">
    <location>
        <position position="1"/>
    </location>
</feature>
<dbReference type="SUPFAM" id="SSF161098">
    <property type="entry name" value="MetI-like"/>
    <property type="match status" value="1"/>
</dbReference>
<dbReference type="PANTHER" id="PTHR47737">
    <property type="entry name" value="GLYCINE BETAINE/PROLINE BETAINE TRANSPORT SYSTEM PERMEASE PROTEIN PROW"/>
    <property type="match status" value="1"/>
</dbReference>
<keyword evidence="4" id="KW-1003">Cell membrane</keyword>
<dbReference type="Proteomes" id="UP001174909">
    <property type="component" value="Unassembled WGS sequence"/>
</dbReference>
<dbReference type="GO" id="GO:0031460">
    <property type="term" value="P:glycine betaine transport"/>
    <property type="evidence" value="ECO:0007669"/>
    <property type="project" value="TreeGrafter"/>
</dbReference>
<feature type="transmembrane region" description="Helical" evidence="8">
    <location>
        <begin position="50"/>
        <end position="74"/>
    </location>
</feature>
<evidence type="ECO:0000256" key="7">
    <source>
        <dbReference type="ARBA" id="ARBA00023136"/>
    </source>
</evidence>
<evidence type="ECO:0000313" key="11">
    <source>
        <dbReference type="Proteomes" id="UP001174909"/>
    </source>
</evidence>
<evidence type="ECO:0000256" key="6">
    <source>
        <dbReference type="ARBA" id="ARBA00022989"/>
    </source>
</evidence>
<dbReference type="GO" id="GO:0015226">
    <property type="term" value="F:carnitine transmembrane transporter activity"/>
    <property type="evidence" value="ECO:0007669"/>
    <property type="project" value="TreeGrafter"/>
</dbReference>
<dbReference type="AlphaFoldDB" id="A0AA35S510"/>
<dbReference type="PROSITE" id="PS50928">
    <property type="entry name" value="ABC_TM1"/>
    <property type="match status" value="1"/>
</dbReference>
<dbReference type="Pfam" id="PF00528">
    <property type="entry name" value="BPD_transp_1"/>
    <property type="match status" value="1"/>
</dbReference>
<proteinExistence type="predicted"/>
<keyword evidence="3" id="KW-0813">Transport</keyword>
<gene>
    <name evidence="10" type="ORF">GBAR_LOCUS13337</name>
</gene>
<keyword evidence="6 8" id="KW-1133">Transmembrane helix</keyword>
<evidence type="ECO:0000313" key="10">
    <source>
        <dbReference type="EMBL" id="CAI8022773.1"/>
    </source>
</evidence>
<dbReference type="CDD" id="cd06261">
    <property type="entry name" value="TM_PBP2"/>
    <property type="match status" value="1"/>
</dbReference>
<dbReference type="GO" id="GO:0005275">
    <property type="term" value="F:amine transmembrane transporter activity"/>
    <property type="evidence" value="ECO:0007669"/>
    <property type="project" value="TreeGrafter"/>
</dbReference>
<evidence type="ECO:0000256" key="8">
    <source>
        <dbReference type="SAM" id="Phobius"/>
    </source>
</evidence>
<accession>A0AA35S510</accession>
<comment type="caution">
    <text evidence="10">The sequence shown here is derived from an EMBL/GenBank/DDBJ whole genome shotgun (WGS) entry which is preliminary data.</text>
</comment>
<keyword evidence="7 8" id="KW-0472">Membrane</keyword>
<dbReference type="InterPro" id="IPR000515">
    <property type="entry name" value="MetI-like"/>
</dbReference>
<dbReference type="PANTHER" id="PTHR47737:SF1">
    <property type="entry name" value="GLYCINE BETAINE_PROLINE BETAINE TRANSPORT SYSTEM PERMEASE PROTEIN PROW"/>
    <property type="match status" value="1"/>
</dbReference>
<dbReference type="GO" id="GO:0015871">
    <property type="term" value="P:choline transport"/>
    <property type="evidence" value="ECO:0007669"/>
    <property type="project" value="TreeGrafter"/>
</dbReference>
<protein>
    <submittedName>
        <fullName evidence="10">Glycine betaine transport system permease protein OpuAB</fullName>
    </submittedName>
</protein>
<evidence type="ECO:0000256" key="3">
    <source>
        <dbReference type="ARBA" id="ARBA00022448"/>
    </source>
</evidence>
<evidence type="ECO:0000256" key="1">
    <source>
        <dbReference type="ARBA" id="ARBA00004141"/>
    </source>
</evidence>
<organism evidence="10 11">
    <name type="scientific">Geodia barretti</name>
    <name type="common">Barrett's horny sponge</name>
    <dbReference type="NCBI Taxonomy" id="519541"/>
    <lineage>
        <taxon>Eukaryota</taxon>
        <taxon>Metazoa</taxon>
        <taxon>Porifera</taxon>
        <taxon>Demospongiae</taxon>
        <taxon>Heteroscleromorpha</taxon>
        <taxon>Tetractinellida</taxon>
        <taxon>Astrophorina</taxon>
        <taxon>Geodiidae</taxon>
        <taxon>Geodia</taxon>
    </lineage>
</organism>
<feature type="transmembrane region" description="Helical" evidence="8">
    <location>
        <begin position="172"/>
        <end position="191"/>
    </location>
</feature>
<evidence type="ECO:0000256" key="5">
    <source>
        <dbReference type="ARBA" id="ARBA00022692"/>
    </source>
</evidence>
<dbReference type="InterPro" id="IPR035906">
    <property type="entry name" value="MetI-like_sf"/>
</dbReference>
<feature type="transmembrane region" description="Helical" evidence="8">
    <location>
        <begin position="25"/>
        <end position="43"/>
    </location>
</feature>
<feature type="transmembrane region" description="Helical" evidence="8">
    <location>
        <begin position="94"/>
        <end position="120"/>
    </location>
</feature>
<evidence type="ECO:0000259" key="9">
    <source>
        <dbReference type="PROSITE" id="PS50928"/>
    </source>
</evidence>
<sequence>VPPWLPWTVVVAVAIDVGVRLGGRWLGLFCGAATLFIGFNGYWDSAMLTMSVVGVSVIIAVGIGVPIGIFAAFSNRFRGSRPPDSRHHAGPACLRILIPALVLFGVSGTQGVFLTVVYCIPPVIRLTNLGIRQVPQAAMETAHSHGSTTSQTLFQVQLPLAKSSIMMGINQTIMMAVAMVIITALVGVDGLGRDVWLSLREVDAGKGLESGIAIVLLAIILDRLSYALANSGPNSAMHPSRPSVRAHEETAGRAFRTWLPATLFPFRAWV</sequence>
<keyword evidence="5 8" id="KW-0812">Transmembrane</keyword>
<dbReference type="GO" id="GO:0043190">
    <property type="term" value="C:ATP-binding cassette (ABC) transporter complex"/>
    <property type="evidence" value="ECO:0007669"/>
    <property type="project" value="TreeGrafter"/>
</dbReference>
<evidence type="ECO:0000256" key="2">
    <source>
        <dbReference type="ARBA" id="ARBA00004236"/>
    </source>
</evidence>
<keyword evidence="11" id="KW-1185">Reference proteome</keyword>
<dbReference type="EMBL" id="CASHTH010001978">
    <property type="protein sequence ID" value="CAI8022773.1"/>
    <property type="molecule type" value="Genomic_DNA"/>
</dbReference>
<name>A0AA35S510_GEOBA</name>
<evidence type="ECO:0000256" key="4">
    <source>
        <dbReference type="ARBA" id="ARBA00022475"/>
    </source>
</evidence>